<evidence type="ECO:0000313" key="6">
    <source>
        <dbReference type="Proteomes" id="UP000095657"/>
    </source>
</evidence>
<dbReference type="Pfam" id="PF13439">
    <property type="entry name" value="Glyco_transf_4"/>
    <property type="match status" value="1"/>
</dbReference>
<evidence type="ECO:0000313" key="7">
    <source>
        <dbReference type="Proteomes" id="UP000095725"/>
    </source>
</evidence>
<dbReference type="CDD" id="cd03809">
    <property type="entry name" value="GT4_MtfB-like"/>
    <property type="match status" value="1"/>
</dbReference>
<dbReference type="GO" id="GO:0009103">
    <property type="term" value="P:lipopolysaccharide biosynthetic process"/>
    <property type="evidence" value="ECO:0007669"/>
    <property type="project" value="TreeGrafter"/>
</dbReference>
<dbReference type="PANTHER" id="PTHR46401">
    <property type="entry name" value="GLYCOSYLTRANSFERASE WBBK-RELATED"/>
    <property type="match status" value="1"/>
</dbReference>
<reference evidence="6 7" key="1">
    <citation type="submission" date="2015-09" db="EMBL/GenBank/DDBJ databases">
        <authorList>
            <consortium name="Pathogen Informatics"/>
        </authorList>
    </citation>
    <scope>NUCLEOTIDE SEQUENCE [LARGE SCALE GENOMIC DNA]</scope>
    <source>
        <strain evidence="4 6">2789STDY5834880</strain>
        <strain evidence="5 7">2789STDY5834946</strain>
    </source>
</reference>
<gene>
    <name evidence="5" type="primary">mshA_3</name>
    <name evidence="4" type="ORF">ERS852494_00424</name>
    <name evidence="5" type="ORF">ERS852558_01369</name>
</gene>
<dbReference type="PANTHER" id="PTHR46401:SF2">
    <property type="entry name" value="GLYCOSYLTRANSFERASE WBBK-RELATED"/>
    <property type="match status" value="1"/>
</dbReference>
<evidence type="ECO:0000259" key="2">
    <source>
        <dbReference type="Pfam" id="PF00534"/>
    </source>
</evidence>
<dbReference type="Pfam" id="PF00534">
    <property type="entry name" value="Glycos_transf_1"/>
    <property type="match status" value="1"/>
</dbReference>
<dbReference type="GO" id="GO:0102710">
    <property type="term" value="F:D-inositol-3-phosphate glycosyltransferase activity"/>
    <property type="evidence" value="ECO:0007669"/>
    <property type="project" value="UniProtKB-EC"/>
</dbReference>
<organism evidence="5 7">
    <name type="scientific">Bacteroides caccae</name>
    <dbReference type="NCBI Taxonomy" id="47678"/>
    <lineage>
        <taxon>Bacteria</taxon>
        <taxon>Pseudomonadati</taxon>
        <taxon>Bacteroidota</taxon>
        <taxon>Bacteroidia</taxon>
        <taxon>Bacteroidales</taxon>
        <taxon>Bacteroidaceae</taxon>
        <taxon>Bacteroides</taxon>
    </lineage>
</organism>
<feature type="domain" description="Glycosyltransferase subfamily 4-like N-terminal" evidence="3">
    <location>
        <begin position="21"/>
        <end position="175"/>
    </location>
</feature>
<evidence type="ECO:0000259" key="3">
    <source>
        <dbReference type="Pfam" id="PF13439"/>
    </source>
</evidence>
<dbReference type="Proteomes" id="UP000095657">
    <property type="component" value="Unassembled WGS sequence"/>
</dbReference>
<dbReference type="Proteomes" id="UP000095725">
    <property type="component" value="Unassembled WGS sequence"/>
</dbReference>
<dbReference type="EC" id="2.4.1.250" evidence="5"/>
<dbReference type="InterPro" id="IPR001296">
    <property type="entry name" value="Glyco_trans_1"/>
</dbReference>
<keyword evidence="5" id="KW-0328">Glycosyltransferase</keyword>
<sequence>MTMKSLFIIYDYQIFEMQRFGGISRYFCEIIKRISAKHKITVRYSINYYLTSWMLEKSLILLPRFIYKRYHSFFEKKNHEITKKLLKTGGPYLLHPTYYDPYFLDYIGENPYIITVHDMIHEKFPQYVTDANITIGHKKKVITRANRIIAISENTKKDIIEIFNINPQKIDVIYHSTSMKHFSGKHKLQIPERFLLFVGDRTPYKNFKRFMETFAQIHEQDKTLFAIYTGSKLKKDEQDMLIGMGIFEYTIHIKASDQALSELYSRALLFVYPSLYEGFGIPILEAYACHCPVALSNTSCFPEIAGDAAVYFDPYSISSMSEAITKVIYNEEKRSQLIRLGNERLKRYSWEKAAQKTEEAYQKAIQS</sequence>
<proteinExistence type="predicted"/>
<dbReference type="SUPFAM" id="SSF53756">
    <property type="entry name" value="UDP-Glycosyltransferase/glycogen phosphorylase"/>
    <property type="match status" value="1"/>
</dbReference>
<dbReference type="Gene3D" id="3.40.50.2000">
    <property type="entry name" value="Glycogen Phosphorylase B"/>
    <property type="match status" value="2"/>
</dbReference>
<feature type="domain" description="Glycosyl transferase family 1" evidence="2">
    <location>
        <begin position="185"/>
        <end position="341"/>
    </location>
</feature>
<dbReference type="InterPro" id="IPR028098">
    <property type="entry name" value="Glyco_trans_4-like_N"/>
</dbReference>
<dbReference type="EMBL" id="CZAI01000001">
    <property type="protein sequence ID" value="CUO65277.1"/>
    <property type="molecule type" value="Genomic_DNA"/>
</dbReference>
<dbReference type="AlphaFoldDB" id="A0A174S7Q9"/>
<dbReference type="STRING" id="47678.ERS852494_00424"/>
<evidence type="ECO:0000256" key="1">
    <source>
        <dbReference type="ARBA" id="ARBA00022679"/>
    </source>
</evidence>
<dbReference type="EMBL" id="CZBL01000004">
    <property type="protein sequence ID" value="CUP93934.1"/>
    <property type="molecule type" value="Genomic_DNA"/>
</dbReference>
<keyword evidence="1 5" id="KW-0808">Transferase</keyword>
<evidence type="ECO:0000313" key="4">
    <source>
        <dbReference type="EMBL" id="CUO65277.1"/>
    </source>
</evidence>
<name>A0A174S7Q9_9BACE</name>
<accession>A0A174S7Q9</accession>
<evidence type="ECO:0000313" key="5">
    <source>
        <dbReference type="EMBL" id="CUP93934.1"/>
    </source>
</evidence>
<protein>
    <submittedName>
        <fullName evidence="5">Putative glycosyltransferase</fullName>
        <ecNumber evidence="5">2.4.1.250</ecNumber>
    </submittedName>
</protein>